<feature type="domain" description="RNA polymerase sigma-70 region 2" evidence="6">
    <location>
        <begin position="44"/>
        <end position="110"/>
    </location>
</feature>
<evidence type="ECO:0000259" key="6">
    <source>
        <dbReference type="Pfam" id="PF04542"/>
    </source>
</evidence>
<organism evidence="8 9">
    <name type="scientific">Terrabacter tumescens</name>
    <dbReference type="NCBI Taxonomy" id="60443"/>
    <lineage>
        <taxon>Bacteria</taxon>
        <taxon>Bacillati</taxon>
        <taxon>Actinomycetota</taxon>
        <taxon>Actinomycetes</taxon>
        <taxon>Micrococcales</taxon>
        <taxon>Intrasporangiaceae</taxon>
        <taxon>Terrabacter</taxon>
    </lineage>
</organism>
<name>A0ABQ2HNM9_9MICO</name>
<keyword evidence="2" id="KW-0805">Transcription regulation</keyword>
<dbReference type="Proteomes" id="UP000623461">
    <property type="component" value="Unassembled WGS sequence"/>
</dbReference>
<evidence type="ECO:0000256" key="5">
    <source>
        <dbReference type="SAM" id="MobiDB-lite"/>
    </source>
</evidence>
<dbReference type="InterPro" id="IPR039425">
    <property type="entry name" value="RNA_pol_sigma-70-like"/>
</dbReference>
<dbReference type="SUPFAM" id="SSF88659">
    <property type="entry name" value="Sigma3 and sigma4 domains of RNA polymerase sigma factors"/>
    <property type="match status" value="1"/>
</dbReference>
<evidence type="ECO:0000313" key="8">
    <source>
        <dbReference type="EMBL" id="GGM85830.1"/>
    </source>
</evidence>
<keyword evidence="3" id="KW-0731">Sigma factor</keyword>
<dbReference type="InterPro" id="IPR036388">
    <property type="entry name" value="WH-like_DNA-bd_sf"/>
</dbReference>
<dbReference type="Gene3D" id="1.10.1740.10">
    <property type="match status" value="1"/>
</dbReference>
<accession>A0ABQ2HNM9</accession>
<comment type="similarity">
    <text evidence="1">Belongs to the sigma-70 factor family. ECF subfamily.</text>
</comment>
<dbReference type="InterPro" id="IPR013325">
    <property type="entry name" value="RNA_pol_sigma_r2"/>
</dbReference>
<feature type="region of interest" description="Disordered" evidence="5">
    <location>
        <begin position="1"/>
        <end position="21"/>
    </location>
</feature>
<evidence type="ECO:0000256" key="1">
    <source>
        <dbReference type="ARBA" id="ARBA00010641"/>
    </source>
</evidence>
<dbReference type="CDD" id="cd06171">
    <property type="entry name" value="Sigma70_r4"/>
    <property type="match status" value="1"/>
</dbReference>
<dbReference type="InterPro" id="IPR014284">
    <property type="entry name" value="RNA_pol_sigma-70_dom"/>
</dbReference>
<dbReference type="NCBIfam" id="TIGR02937">
    <property type="entry name" value="sigma70-ECF"/>
    <property type="match status" value="1"/>
</dbReference>
<dbReference type="PANTHER" id="PTHR43133">
    <property type="entry name" value="RNA POLYMERASE ECF-TYPE SIGMA FACTO"/>
    <property type="match status" value="1"/>
</dbReference>
<evidence type="ECO:0000313" key="9">
    <source>
        <dbReference type="Proteomes" id="UP000623461"/>
    </source>
</evidence>
<dbReference type="EMBL" id="BMNZ01000002">
    <property type="protein sequence ID" value="GGM85830.1"/>
    <property type="molecule type" value="Genomic_DNA"/>
</dbReference>
<sequence length="203" mass="22564">MDPMSRFSVVPSGDESPEGPARPVQLEQLLRRAATGDETAFADLYDAVSSRLLGLVRRVVRDPAQSEEVTQEVFLEIWRHSARFDPSKGGAMSWMLTIAHRKAVDRVRSAEAARHRDEGYGASNQEVTHDSTAETVVERLDAERVHRALETLTAVQRQALELAYLSGYTHTEVATMLDLPLGTAKTRIRDGLIRLRDTLGVTL</sequence>
<keyword evidence="9" id="KW-1185">Reference proteome</keyword>
<gene>
    <name evidence="8" type="ORF">GCM10009721_08130</name>
</gene>
<feature type="domain" description="RNA polymerase sigma factor 70 region 4 type 2" evidence="7">
    <location>
        <begin position="143"/>
        <end position="195"/>
    </location>
</feature>
<dbReference type="InterPro" id="IPR013324">
    <property type="entry name" value="RNA_pol_sigma_r3/r4-like"/>
</dbReference>
<dbReference type="RefSeq" id="WP_030197087.1">
    <property type="nucleotide sequence ID" value="NZ_BMNZ01000002.1"/>
</dbReference>
<reference evidence="9" key="1">
    <citation type="journal article" date="2019" name="Int. J. Syst. Evol. Microbiol.">
        <title>The Global Catalogue of Microorganisms (GCM) 10K type strain sequencing project: providing services to taxonomists for standard genome sequencing and annotation.</title>
        <authorList>
            <consortium name="The Broad Institute Genomics Platform"/>
            <consortium name="The Broad Institute Genome Sequencing Center for Infectious Disease"/>
            <person name="Wu L."/>
            <person name="Ma J."/>
        </authorList>
    </citation>
    <scope>NUCLEOTIDE SEQUENCE [LARGE SCALE GENOMIC DNA]</scope>
    <source>
        <strain evidence="9">JCM 1365</strain>
    </source>
</reference>
<dbReference type="Gene3D" id="1.10.10.10">
    <property type="entry name" value="Winged helix-like DNA-binding domain superfamily/Winged helix DNA-binding domain"/>
    <property type="match status" value="1"/>
</dbReference>
<evidence type="ECO:0000256" key="4">
    <source>
        <dbReference type="ARBA" id="ARBA00023163"/>
    </source>
</evidence>
<dbReference type="SUPFAM" id="SSF88946">
    <property type="entry name" value="Sigma2 domain of RNA polymerase sigma factors"/>
    <property type="match status" value="1"/>
</dbReference>
<evidence type="ECO:0000259" key="7">
    <source>
        <dbReference type="Pfam" id="PF08281"/>
    </source>
</evidence>
<protein>
    <submittedName>
        <fullName evidence="8">RNA polymerase sigma factor SigK</fullName>
    </submittedName>
</protein>
<dbReference type="NCBIfam" id="NF007228">
    <property type="entry name" value="PRK09646.1"/>
    <property type="match status" value="1"/>
</dbReference>
<dbReference type="Pfam" id="PF04542">
    <property type="entry name" value="Sigma70_r2"/>
    <property type="match status" value="1"/>
</dbReference>
<dbReference type="InterPro" id="IPR007627">
    <property type="entry name" value="RNA_pol_sigma70_r2"/>
</dbReference>
<dbReference type="Pfam" id="PF08281">
    <property type="entry name" value="Sigma70_r4_2"/>
    <property type="match status" value="1"/>
</dbReference>
<dbReference type="PANTHER" id="PTHR43133:SF66">
    <property type="entry name" value="ECF RNA POLYMERASE SIGMA FACTOR SIGK"/>
    <property type="match status" value="1"/>
</dbReference>
<comment type="caution">
    <text evidence="8">The sequence shown here is derived from an EMBL/GenBank/DDBJ whole genome shotgun (WGS) entry which is preliminary data.</text>
</comment>
<dbReference type="InterPro" id="IPR013249">
    <property type="entry name" value="RNA_pol_sigma70_r4_t2"/>
</dbReference>
<evidence type="ECO:0000256" key="2">
    <source>
        <dbReference type="ARBA" id="ARBA00023015"/>
    </source>
</evidence>
<proteinExistence type="inferred from homology"/>
<evidence type="ECO:0000256" key="3">
    <source>
        <dbReference type="ARBA" id="ARBA00023082"/>
    </source>
</evidence>
<keyword evidence="4" id="KW-0804">Transcription</keyword>